<reference evidence="3" key="1">
    <citation type="submission" date="2016-11" db="EMBL/GenBank/DDBJ databases">
        <authorList>
            <person name="Varghese N."/>
            <person name="Submissions S."/>
        </authorList>
    </citation>
    <scope>NUCLEOTIDE SEQUENCE [LARGE SCALE GENOMIC DNA]</scope>
    <source>
        <strain evidence="3">DSM 24724</strain>
    </source>
</reference>
<feature type="signal peptide" evidence="1">
    <location>
        <begin position="1"/>
        <end position="46"/>
    </location>
</feature>
<accession>A0A1M7MM82</accession>
<proteinExistence type="predicted"/>
<dbReference type="RefSeq" id="WP_068845714.1">
    <property type="nucleotide sequence ID" value="NZ_FRBT01000013.1"/>
</dbReference>
<keyword evidence="1" id="KW-0732">Signal</keyword>
<organism evidence="2 3">
    <name type="scientific">Flavobacterium chilense</name>
    <dbReference type="NCBI Taxonomy" id="946677"/>
    <lineage>
        <taxon>Bacteria</taxon>
        <taxon>Pseudomonadati</taxon>
        <taxon>Bacteroidota</taxon>
        <taxon>Flavobacteriia</taxon>
        <taxon>Flavobacteriales</taxon>
        <taxon>Flavobacteriaceae</taxon>
        <taxon>Flavobacterium</taxon>
    </lineage>
</organism>
<sequence length="183" mass="19914">MRTKSTLEKAVKFVNNCKFIFSFKNNIFKKNLFALLFFLITTISFAQSGSCNATLIVENNGNVRSTPLDGTYYSMVLTNNSSSADTFVLSNKNINASCANTDGSSTAGNVIINADFIDSERNALSEITLSAGQSVNFYIHITVPAGTSIQKWSCNQITATSKNCSSYAVDTVLHTYIINPVND</sequence>
<evidence type="ECO:0000313" key="2">
    <source>
        <dbReference type="EMBL" id="SHM91595.1"/>
    </source>
</evidence>
<dbReference type="STRING" id="946677.SAMN05444484_1134"/>
<name>A0A1M7MM82_9FLAO</name>
<evidence type="ECO:0000313" key="3">
    <source>
        <dbReference type="Proteomes" id="UP000184028"/>
    </source>
</evidence>
<dbReference type="Proteomes" id="UP000184028">
    <property type="component" value="Unassembled WGS sequence"/>
</dbReference>
<feature type="chain" id="PRO_5009928207" description="Fn3-like domain-containing protein" evidence="1">
    <location>
        <begin position="47"/>
        <end position="183"/>
    </location>
</feature>
<dbReference type="AlphaFoldDB" id="A0A1M7MM82"/>
<protein>
    <recommendedName>
        <fullName evidence="4">Fn3-like domain-containing protein</fullName>
    </recommendedName>
</protein>
<gene>
    <name evidence="2" type="ORF">SAMN05444484_1134</name>
</gene>
<evidence type="ECO:0008006" key="4">
    <source>
        <dbReference type="Google" id="ProtNLM"/>
    </source>
</evidence>
<dbReference type="OrthoDB" id="1356197at2"/>
<evidence type="ECO:0000256" key="1">
    <source>
        <dbReference type="SAM" id="SignalP"/>
    </source>
</evidence>
<dbReference type="EMBL" id="FRBT01000013">
    <property type="protein sequence ID" value="SHM91595.1"/>
    <property type="molecule type" value="Genomic_DNA"/>
</dbReference>
<keyword evidence="3" id="KW-1185">Reference proteome</keyword>